<accession>A0A0S4MLX2</accession>
<reference evidence="2" key="1">
    <citation type="journal article" date="2013" name="Nature">
        <title>The genomes of four tapeworm species reveal adaptations to parasitism.</title>
        <authorList>
            <person name="Tsai I.J."/>
            <person name="Zarowiecki M."/>
            <person name="Holroyd N."/>
            <person name="Garciarrubio A."/>
            <person name="Sanchez-Flores A."/>
            <person name="Brooks K.L."/>
            <person name="Tracey A."/>
            <person name="Bobes R.J."/>
            <person name="Fragoso G."/>
            <person name="Sciutto E."/>
            <person name="Aslett M."/>
            <person name="Beasley H."/>
            <person name="Bennett H.M."/>
            <person name="Cai J."/>
            <person name="Camicia F."/>
            <person name="Clark R."/>
            <person name="Cucher M."/>
            <person name="De Silva N."/>
            <person name="Day T.A."/>
            <person name="Deplazes P."/>
            <person name="Estrada K."/>
            <person name="Fernandez C."/>
            <person name="Holland P.W."/>
            <person name="Hou J."/>
            <person name="Hu S."/>
            <person name="Huckvale T."/>
            <person name="Hung S.S."/>
            <person name="Kamenetzky L."/>
            <person name="Keane J.A."/>
            <person name="Kiss F."/>
            <person name="Koziol U."/>
            <person name="Lambert O."/>
            <person name="Liu K."/>
            <person name="Luo X."/>
            <person name="Luo Y."/>
            <person name="Macchiaroli N."/>
            <person name="Nichol S."/>
            <person name="Paps J."/>
            <person name="Parkinson J."/>
            <person name="Pouchkina-Stantcheva N."/>
            <person name="Riddiford N."/>
            <person name="Rosenzvit M."/>
            <person name="Salinas G."/>
            <person name="Wasmuth J.D."/>
            <person name="Zamanian M."/>
            <person name="Zheng Y."/>
            <person name="Cai X."/>
            <person name="Soberon X."/>
            <person name="Olson P.D."/>
            <person name="Laclette J.P."/>
            <person name="Brehm K."/>
            <person name="Berriman M."/>
            <person name="Garciarrubio A."/>
            <person name="Bobes R.J."/>
            <person name="Fragoso G."/>
            <person name="Sanchez-Flores A."/>
            <person name="Estrada K."/>
            <person name="Cevallos M.A."/>
            <person name="Morett E."/>
            <person name="Gonzalez V."/>
            <person name="Portillo T."/>
            <person name="Ochoa-Leyva A."/>
            <person name="Jose M.V."/>
            <person name="Sciutto E."/>
            <person name="Landa A."/>
            <person name="Jimenez L."/>
            <person name="Valdes V."/>
            <person name="Carrero J.C."/>
            <person name="Larralde C."/>
            <person name="Morales-Montor J."/>
            <person name="Limon-Lason J."/>
            <person name="Soberon X."/>
            <person name="Laclette J.P."/>
        </authorList>
    </citation>
    <scope>NUCLEOTIDE SEQUENCE [LARGE SCALE GENOMIC DNA]</scope>
</reference>
<evidence type="ECO:0000256" key="1">
    <source>
        <dbReference type="SAM" id="MobiDB-lite"/>
    </source>
</evidence>
<evidence type="ECO:0000313" key="3">
    <source>
        <dbReference type="Proteomes" id="UP000017246"/>
    </source>
</evidence>
<evidence type="ECO:0000313" key="2">
    <source>
        <dbReference type="EMBL" id="CUT99775.1"/>
    </source>
</evidence>
<reference evidence="2" key="2">
    <citation type="submission" date="2015-11" db="EMBL/GenBank/DDBJ databases">
        <authorList>
            <person name="Zhang Y."/>
            <person name="Guo Z."/>
        </authorList>
    </citation>
    <scope>NUCLEOTIDE SEQUENCE</scope>
</reference>
<feature type="region of interest" description="Disordered" evidence="1">
    <location>
        <begin position="1"/>
        <end position="39"/>
    </location>
</feature>
<dbReference type="Proteomes" id="UP000017246">
    <property type="component" value="Unassembled WGS sequence"/>
</dbReference>
<dbReference type="AlphaFoldDB" id="A0A0S4MLX2"/>
<protein>
    <submittedName>
        <fullName evidence="2">AIG1 family protein</fullName>
    </submittedName>
</protein>
<name>A0A0S4MLX2_ECHMU</name>
<sequence>MFVPRTMEQALRRRTFPPRPSDRRGNATSEGGDEADDQAMEIDEARQIWRPLGRLPSPRAEEFNSHKAENEIERSFEWGKEYDEAMCK</sequence>
<organism evidence="2 3">
    <name type="scientific">Echinococcus multilocularis</name>
    <name type="common">Fox tapeworm</name>
    <dbReference type="NCBI Taxonomy" id="6211"/>
    <lineage>
        <taxon>Eukaryota</taxon>
        <taxon>Metazoa</taxon>
        <taxon>Spiralia</taxon>
        <taxon>Lophotrochozoa</taxon>
        <taxon>Platyhelminthes</taxon>
        <taxon>Cestoda</taxon>
        <taxon>Eucestoda</taxon>
        <taxon>Cyclophyllidea</taxon>
        <taxon>Taeniidae</taxon>
        <taxon>Echinococcus</taxon>
    </lineage>
</organism>
<proteinExistence type="predicted"/>
<keyword evidence="3" id="KW-1185">Reference proteome</keyword>
<dbReference type="EMBL" id="LN902848">
    <property type="protein sequence ID" value="CUT99775.1"/>
    <property type="molecule type" value="Genomic_DNA"/>
</dbReference>